<evidence type="ECO:0000313" key="9">
    <source>
        <dbReference type="Proteomes" id="UP000321408"/>
    </source>
</evidence>
<keyword evidence="3" id="KW-0479">Metal-binding</keyword>
<evidence type="ECO:0000256" key="2">
    <source>
        <dbReference type="ARBA" id="ARBA00022722"/>
    </source>
</evidence>
<gene>
    <name evidence="8" type="ORF">DSAG12_02095</name>
</gene>
<dbReference type="Proteomes" id="UP000321408">
    <property type="component" value="Chromosome"/>
</dbReference>
<name>A0A5B9DBA0_9ARCH</name>
<dbReference type="OrthoDB" id="38049at2157"/>
<dbReference type="InterPro" id="IPR029060">
    <property type="entry name" value="PIN-like_dom_sf"/>
</dbReference>
<dbReference type="AlphaFoldDB" id="A0A5B9DBA0"/>
<evidence type="ECO:0000259" key="7">
    <source>
        <dbReference type="Pfam" id="PF01850"/>
    </source>
</evidence>
<protein>
    <submittedName>
        <fullName evidence="8">Type II toxin-antitoxin system VapC family toxin</fullName>
    </submittedName>
</protein>
<dbReference type="Pfam" id="PF01850">
    <property type="entry name" value="PIN"/>
    <property type="match status" value="1"/>
</dbReference>
<dbReference type="PANTHER" id="PTHR33653">
    <property type="entry name" value="RIBONUCLEASE VAPC2"/>
    <property type="match status" value="1"/>
</dbReference>
<dbReference type="KEGG" id="psyt:DSAG12_02095"/>
<organism evidence="8 9">
    <name type="scientific">Promethearchaeum syntrophicum</name>
    <dbReference type="NCBI Taxonomy" id="2594042"/>
    <lineage>
        <taxon>Archaea</taxon>
        <taxon>Promethearchaeati</taxon>
        <taxon>Promethearchaeota</taxon>
        <taxon>Promethearchaeia</taxon>
        <taxon>Promethearchaeales</taxon>
        <taxon>Promethearchaeaceae</taxon>
        <taxon>Promethearchaeum</taxon>
    </lineage>
</organism>
<keyword evidence="5" id="KW-0460">Magnesium</keyword>
<sequence length="139" mass="15922">MKIILVDTTFLIDALRKKEEVKKFLLKNSSETLFTTEINVFETYLGLFANKSLEKKPSLLEARKIHLEVLLSKFQILPFKRKSAIESAKVLGNLIRKGQKIEFRDGLIAGIAISNGINKILTKNTEHFIRIENIETISY</sequence>
<dbReference type="Gene3D" id="3.40.50.1010">
    <property type="entry name" value="5'-nuclease"/>
    <property type="match status" value="1"/>
</dbReference>
<dbReference type="InterPro" id="IPR002716">
    <property type="entry name" value="PIN_dom"/>
</dbReference>
<dbReference type="GO" id="GO:0016787">
    <property type="term" value="F:hydrolase activity"/>
    <property type="evidence" value="ECO:0007669"/>
    <property type="project" value="UniProtKB-KW"/>
</dbReference>
<dbReference type="PANTHER" id="PTHR33653:SF1">
    <property type="entry name" value="RIBONUCLEASE VAPC2"/>
    <property type="match status" value="1"/>
</dbReference>
<feature type="domain" description="PIN" evidence="7">
    <location>
        <begin position="4"/>
        <end position="131"/>
    </location>
</feature>
<dbReference type="GO" id="GO:0046872">
    <property type="term" value="F:metal ion binding"/>
    <property type="evidence" value="ECO:0007669"/>
    <property type="project" value="UniProtKB-KW"/>
</dbReference>
<keyword evidence="4" id="KW-0378">Hydrolase</keyword>
<dbReference type="SUPFAM" id="SSF88723">
    <property type="entry name" value="PIN domain-like"/>
    <property type="match status" value="1"/>
</dbReference>
<keyword evidence="2" id="KW-0540">Nuclease</keyword>
<dbReference type="RefSeq" id="WP_147663143.1">
    <property type="nucleotide sequence ID" value="NZ_CP042905.2"/>
</dbReference>
<comment type="cofactor">
    <cofactor evidence="1">
        <name>Mg(2+)</name>
        <dbReference type="ChEBI" id="CHEBI:18420"/>
    </cofactor>
</comment>
<reference evidence="8 9" key="1">
    <citation type="journal article" date="2020" name="Nature">
        <title>Isolation of an archaeon at the prokaryote-eukaryote interface.</title>
        <authorList>
            <person name="Imachi H."/>
            <person name="Nobu M.K."/>
            <person name="Nakahara N."/>
            <person name="Morono Y."/>
            <person name="Ogawara M."/>
            <person name="Takaki Y."/>
            <person name="Takano Y."/>
            <person name="Uematsu K."/>
            <person name="Ikuta T."/>
            <person name="Ito M."/>
            <person name="Matsui Y."/>
            <person name="Miyazaki M."/>
            <person name="Murata K."/>
            <person name="Saito Y."/>
            <person name="Sakai S."/>
            <person name="Song C."/>
            <person name="Tasumi E."/>
            <person name="Yamanaka Y."/>
            <person name="Yamaguchi T."/>
            <person name="Kamagata Y."/>
            <person name="Tamaki H."/>
            <person name="Takai K."/>
        </authorList>
    </citation>
    <scope>NUCLEOTIDE SEQUENCE [LARGE SCALE GENOMIC DNA]</scope>
    <source>
        <strain evidence="8 9">MK-D1</strain>
    </source>
</reference>
<comment type="similarity">
    <text evidence="6">Belongs to the PINc/VapC protein family.</text>
</comment>
<proteinExistence type="inferred from homology"/>
<dbReference type="GeneID" id="41330084"/>
<accession>A0A5B9DBA0</accession>
<evidence type="ECO:0000256" key="4">
    <source>
        <dbReference type="ARBA" id="ARBA00022801"/>
    </source>
</evidence>
<dbReference type="GO" id="GO:0004519">
    <property type="term" value="F:endonuclease activity"/>
    <property type="evidence" value="ECO:0007669"/>
    <property type="project" value="UniProtKB-KW"/>
</dbReference>
<dbReference type="EMBL" id="CP042905">
    <property type="protein sequence ID" value="QEE16265.1"/>
    <property type="molecule type" value="Genomic_DNA"/>
</dbReference>
<evidence type="ECO:0000256" key="1">
    <source>
        <dbReference type="ARBA" id="ARBA00001946"/>
    </source>
</evidence>
<evidence type="ECO:0000256" key="3">
    <source>
        <dbReference type="ARBA" id="ARBA00022723"/>
    </source>
</evidence>
<reference evidence="8 9" key="2">
    <citation type="journal article" date="2024" name="Int. J. Syst. Evol. Microbiol.">
        <title>Promethearchaeum syntrophicum gen. nov., sp. nov., an anaerobic, obligately syntrophic archaeon, the first isolate of the lineage 'Asgard' archaea, and proposal of the new archaeal phylum Promethearchaeota phyl. nov. and kingdom Promethearchaeati regn. nov.</title>
        <authorList>
            <person name="Imachi H."/>
            <person name="Nobu M.K."/>
            <person name="Kato S."/>
            <person name="Takaki Y."/>
            <person name="Miyazaki M."/>
            <person name="Miyata M."/>
            <person name="Ogawara M."/>
            <person name="Saito Y."/>
            <person name="Sakai S."/>
            <person name="Tahara Y.O."/>
            <person name="Takano Y."/>
            <person name="Tasumi E."/>
            <person name="Uematsu K."/>
            <person name="Yoshimura T."/>
            <person name="Itoh T."/>
            <person name="Ohkuma M."/>
            <person name="Takai K."/>
        </authorList>
    </citation>
    <scope>NUCLEOTIDE SEQUENCE [LARGE SCALE GENOMIC DNA]</scope>
    <source>
        <strain evidence="8 9">MK-D1</strain>
    </source>
</reference>
<keyword evidence="9" id="KW-1185">Reference proteome</keyword>
<dbReference type="CDD" id="cd09881">
    <property type="entry name" value="PIN_VapC4-5_FitB-like"/>
    <property type="match status" value="1"/>
</dbReference>
<evidence type="ECO:0000313" key="8">
    <source>
        <dbReference type="EMBL" id="QEE16265.1"/>
    </source>
</evidence>
<evidence type="ECO:0000256" key="5">
    <source>
        <dbReference type="ARBA" id="ARBA00022842"/>
    </source>
</evidence>
<dbReference type="InterPro" id="IPR050556">
    <property type="entry name" value="Type_II_TA_system_RNase"/>
</dbReference>
<evidence type="ECO:0000256" key="6">
    <source>
        <dbReference type="ARBA" id="ARBA00038093"/>
    </source>
</evidence>